<dbReference type="EMBL" id="AJ748322">
    <property type="protein sequence ID" value="CAG38196.1"/>
    <property type="molecule type" value="Genomic_DNA"/>
</dbReference>
<protein>
    <submittedName>
        <fullName evidence="1">Uncharacterized protein</fullName>
    </submittedName>
</protein>
<dbReference type="AlphaFoldDB" id="Q5W2V0"/>
<sequence>MNKLPSLLRKIQPMIFTTTESLSYKESKMKVWARDALLLLLFKSPSFLFIKSYT</sequence>
<evidence type="ECO:0000313" key="1">
    <source>
        <dbReference type="EMBL" id="CAG38196.1"/>
    </source>
</evidence>
<geneLocation type="plasmid" evidence="1">
    <name>pARN3</name>
</geneLocation>
<accession>Q5W2V0</accession>
<reference evidence="1" key="1">
    <citation type="journal article" date="2004" name="Archaea">
        <title>Genomic comparison of archaeal conjugative plasmids from Sulfolobus.</title>
        <authorList>
            <person name="Greve B."/>
            <person name="Jensen S."/>
            <person name="Bruegger K."/>
            <person name="Zillig W."/>
            <person name="Garrett R.A."/>
        </authorList>
    </citation>
    <scope>NUCLEOTIDE SEQUENCE [LARGE SCALE GENOMIC DNA]</scope>
    <source>
        <plasmid evidence="1">pARN3</plasmid>
    </source>
</reference>
<proteinExistence type="predicted"/>
<organism evidence="1">
    <name type="scientific">Saccharolobus islandicus</name>
    <name type="common">Sulfolobus islandicus</name>
    <dbReference type="NCBI Taxonomy" id="43080"/>
    <lineage>
        <taxon>Archaea</taxon>
        <taxon>Thermoproteota</taxon>
        <taxon>Thermoprotei</taxon>
        <taxon>Sulfolobales</taxon>
        <taxon>Sulfolobaceae</taxon>
        <taxon>Saccharolobus</taxon>
    </lineage>
</organism>
<name>Q5W2V0_SACIS</name>
<keyword evidence="1" id="KW-0614">Plasmid</keyword>